<protein>
    <submittedName>
        <fullName evidence="3">Uncharacterized protein</fullName>
    </submittedName>
</protein>
<dbReference type="AlphaFoldDB" id="A0A317XK95"/>
<feature type="region of interest" description="Disordered" evidence="1">
    <location>
        <begin position="45"/>
        <end position="72"/>
    </location>
</feature>
<keyword evidence="4" id="KW-1185">Reference proteome</keyword>
<evidence type="ECO:0000256" key="2">
    <source>
        <dbReference type="SAM" id="Phobius"/>
    </source>
</evidence>
<name>A0A317XK95_9BASI</name>
<reference evidence="3 4" key="1">
    <citation type="journal article" date="2018" name="Mol. Biol. Evol.">
        <title>Broad Genomic Sampling Reveals a Smut Pathogenic Ancestry of the Fungal Clade Ustilaginomycotina.</title>
        <authorList>
            <person name="Kijpornyongpan T."/>
            <person name="Mondo S.J."/>
            <person name="Barry K."/>
            <person name="Sandor L."/>
            <person name="Lee J."/>
            <person name="Lipzen A."/>
            <person name="Pangilinan J."/>
            <person name="LaButti K."/>
            <person name="Hainaut M."/>
            <person name="Henrissat B."/>
            <person name="Grigoriev I.V."/>
            <person name="Spatafora J.W."/>
            <person name="Aime M.C."/>
        </authorList>
    </citation>
    <scope>NUCLEOTIDE SEQUENCE [LARGE SCALE GENOMIC DNA]</scope>
    <source>
        <strain evidence="3 4">MCA 3645</strain>
    </source>
</reference>
<keyword evidence="2" id="KW-0472">Membrane</keyword>
<evidence type="ECO:0000313" key="3">
    <source>
        <dbReference type="EMBL" id="PWY98704.1"/>
    </source>
</evidence>
<dbReference type="Proteomes" id="UP000246740">
    <property type="component" value="Unassembled WGS sequence"/>
</dbReference>
<proteinExistence type="predicted"/>
<feature type="transmembrane region" description="Helical" evidence="2">
    <location>
        <begin position="81"/>
        <end position="100"/>
    </location>
</feature>
<evidence type="ECO:0000313" key="4">
    <source>
        <dbReference type="Proteomes" id="UP000246740"/>
    </source>
</evidence>
<sequence>MTRCFILSLRASCVGGQRTLVSLHRVFGVVGTAPQRAFSLALVSRSQVGPPPPPRSSCPRPSTPDTSYRRPPAAAVSPVSSSGWLALICCFLPTLLAGLFRLTSGFACVRACVYVSLSFPRRPPQPIGPLVVLHHRSHSLLAHSPRLLFRNTASLLLPSFVAFFGPLLFPLHQLSPLPPPTTPFHQSAHSDLLVFGIVVRSCLIGFHYFRVQHPSLHRSLSTT</sequence>
<accession>A0A317XK95</accession>
<dbReference type="InParanoid" id="A0A317XK95"/>
<feature type="transmembrane region" description="Helical" evidence="2">
    <location>
        <begin position="192"/>
        <end position="209"/>
    </location>
</feature>
<feature type="transmembrane region" description="Helical" evidence="2">
    <location>
        <begin position="153"/>
        <end position="172"/>
    </location>
</feature>
<gene>
    <name evidence="3" type="ORF">BCV70DRAFT_26273</name>
</gene>
<evidence type="ECO:0000256" key="1">
    <source>
        <dbReference type="SAM" id="MobiDB-lite"/>
    </source>
</evidence>
<keyword evidence="2" id="KW-1133">Transmembrane helix</keyword>
<keyword evidence="2" id="KW-0812">Transmembrane</keyword>
<dbReference type="EMBL" id="KZ819197">
    <property type="protein sequence ID" value="PWY98704.1"/>
    <property type="molecule type" value="Genomic_DNA"/>
</dbReference>
<organism evidence="3 4">
    <name type="scientific">Testicularia cyperi</name>
    <dbReference type="NCBI Taxonomy" id="1882483"/>
    <lineage>
        <taxon>Eukaryota</taxon>
        <taxon>Fungi</taxon>
        <taxon>Dikarya</taxon>
        <taxon>Basidiomycota</taxon>
        <taxon>Ustilaginomycotina</taxon>
        <taxon>Ustilaginomycetes</taxon>
        <taxon>Ustilaginales</taxon>
        <taxon>Anthracoideaceae</taxon>
        <taxon>Testicularia</taxon>
    </lineage>
</organism>